<accession>A0A223EJJ9</accession>
<protein>
    <submittedName>
        <fullName evidence="2">Uncharacterized protein</fullName>
    </submittedName>
</protein>
<dbReference type="AlphaFoldDB" id="A0A223EJJ9"/>
<reference evidence="2 3" key="1">
    <citation type="submission" date="2016-10" db="EMBL/GenBank/DDBJ databases">
        <title>The whole genome sequencing and assembly of Bacillus simplex DSM 1321 strain.</title>
        <authorList>
            <person name="Park M.-K."/>
            <person name="Lee Y.-J."/>
            <person name="Yi H."/>
            <person name="Bahn Y.-S."/>
            <person name="Kim J.F."/>
            <person name="Lee D.-W."/>
        </authorList>
    </citation>
    <scope>NUCLEOTIDE SEQUENCE [LARGE SCALE GENOMIC DNA]</scope>
    <source>
        <strain evidence="2 3">DSM 1321</strain>
    </source>
</reference>
<evidence type="ECO:0000256" key="1">
    <source>
        <dbReference type="SAM" id="MobiDB-lite"/>
    </source>
</evidence>
<evidence type="ECO:0000313" key="2">
    <source>
        <dbReference type="EMBL" id="ASS95406.1"/>
    </source>
</evidence>
<sequence>MTAGHNPCKGKGIYYGVILRVLERVYIKELKKVLIINMNKVLNAAGHYSGKGNGPPFKMESPHDSLWY</sequence>
<dbReference type="Proteomes" id="UP000214618">
    <property type="component" value="Chromosome"/>
</dbReference>
<dbReference type="EMBL" id="CP017704">
    <property type="protein sequence ID" value="ASS95406.1"/>
    <property type="molecule type" value="Genomic_DNA"/>
</dbReference>
<evidence type="ECO:0000313" key="3">
    <source>
        <dbReference type="Proteomes" id="UP000214618"/>
    </source>
</evidence>
<feature type="region of interest" description="Disordered" evidence="1">
    <location>
        <begin position="48"/>
        <end position="68"/>
    </location>
</feature>
<organism evidence="2 3">
    <name type="scientific">Peribacillus simplex NBRC 15720 = DSM 1321</name>
    <dbReference type="NCBI Taxonomy" id="1349754"/>
    <lineage>
        <taxon>Bacteria</taxon>
        <taxon>Bacillati</taxon>
        <taxon>Bacillota</taxon>
        <taxon>Bacilli</taxon>
        <taxon>Bacillales</taxon>
        <taxon>Bacillaceae</taxon>
        <taxon>Peribacillus</taxon>
    </lineage>
</organism>
<gene>
    <name evidence="2" type="ORF">BS1321_16705</name>
</gene>
<proteinExistence type="predicted"/>
<name>A0A223EJJ9_9BACI</name>